<keyword evidence="1" id="KW-0813">Transport</keyword>
<reference evidence="4" key="1">
    <citation type="submission" date="2022-10" db="EMBL/GenBank/DDBJ databases">
        <title>Genome assembly of Pristionchus species.</title>
        <authorList>
            <person name="Yoshida K."/>
            <person name="Sommer R.J."/>
        </authorList>
    </citation>
    <scope>NUCLEOTIDE SEQUENCE [LARGE SCALE GENOMIC DNA]</scope>
    <source>
        <strain evidence="4">RS5460</strain>
    </source>
</reference>
<evidence type="ECO:0000259" key="2">
    <source>
        <dbReference type="Pfam" id="PF00042"/>
    </source>
</evidence>
<dbReference type="InterPro" id="IPR012292">
    <property type="entry name" value="Globin/Proto"/>
</dbReference>
<dbReference type="SUPFAM" id="SSF46458">
    <property type="entry name" value="Globin-like"/>
    <property type="match status" value="1"/>
</dbReference>
<evidence type="ECO:0000256" key="1">
    <source>
        <dbReference type="RuleBase" id="RU000356"/>
    </source>
</evidence>
<dbReference type="InterPro" id="IPR009050">
    <property type="entry name" value="Globin-like_sf"/>
</dbReference>
<dbReference type="PANTHER" id="PTHR47768:SF1">
    <property type="entry name" value="GLOBIN FAMILY PROFILE DOMAIN-CONTAINING PROTEIN"/>
    <property type="match status" value="1"/>
</dbReference>
<keyword evidence="1" id="KW-0561">Oxygen transport</keyword>
<keyword evidence="1" id="KW-0408">Iron</keyword>
<protein>
    <recommendedName>
        <fullName evidence="2">Globin domain-containing protein</fullName>
    </recommendedName>
</protein>
<dbReference type="Gene3D" id="1.10.490.10">
    <property type="entry name" value="Globins"/>
    <property type="match status" value="1"/>
</dbReference>
<organism evidence="3 4">
    <name type="scientific">Pristionchus mayeri</name>
    <dbReference type="NCBI Taxonomy" id="1317129"/>
    <lineage>
        <taxon>Eukaryota</taxon>
        <taxon>Metazoa</taxon>
        <taxon>Ecdysozoa</taxon>
        <taxon>Nematoda</taxon>
        <taxon>Chromadorea</taxon>
        <taxon>Rhabditida</taxon>
        <taxon>Rhabditina</taxon>
        <taxon>Diplogasteromorpha</taxon>
        <taxon>Diplogasteroidea</taxon>
        <taxon>Neodiplogasteridae</taxon>
        <taxon>Pristionchus</taxon>
    </lineage>
</organism>
<dbReference type="InterPro" id="IPR000971">
    <property type="entry name" value="Globin"/>
</dbReference>
<dbReference type="PANTHER" id="PTHR47768">
    <property type="entry name" value="GLOBIN RELATED-RELATED"/>
    <property type="match status" value="1"/>
</dbReference>
<comment type="caution">
    <text evidence="3">The sequence shown here is derived from an EMBL/GenBank/DDBJ whole genome shotgun (WGS) entry which is preliminary data.</text>
</comment>
<dbReference type="Pfam" id="PF00042">
    <property type="entry name" value="Globin"/>
    <property type="match status" value="1"/>
</dbReference>
<feature type="non-terminal residue" evidence="3">
    <location>
        <position position="1"/>
    </location>
</feature>
<comment type="similarity">
    <text evidence="1">Belongs to the globin family.</text>
</comment>
<keyword evidence="1" id="KW-0349">Heme</keyword>
<evidence type="ECO:0000313" key="4">
    <source>
        <dbReference type="Proteomes" id="UP001328107"/>
    </source>
</evidence>
<evidence type="ECO:0000313" key="3">
    <source>
        <dbReference type="EMBL" id="GMR37829.1"/>
    </source>
</evidence>
<gene>
    <name evidence="3" type="ORF">PMAYCL1PPCAC_08024</name>
</gene>
<dbReference type="GO" id="GO:0020037">
    <property type="term" value="F:heme binding"/>
    <property type="evidence" value="ECO:0007669"/>
    <property type="project" value="InterPro"/>
</dbReference>
<keyword evidence="1" id="KW-0479">Metal-binding</keyword>
<accession>A0AAN4ZE26</accession>
<dbReference type="AlphaFoldDB" id="A0AAN4ZE26"/>
<sequence length="141" mass="16486">ALFPWIAKYEAAGQDYVQTNDFRVLSLRLVQTVAIFLEEVDDKGKVEVFLYKLGQRHIDYLPHDLPEECFDILRESVHFGLSERINSVPKLTADEQERAIHIWTDTVMYIFHLVQEGFFDAVRGFDRFPHIHLKAASHHFA</sequence>
<dbReference type="GO" id="GO:0019825">
    <property type="term" value="F:oxygen binding"/>
    <property type="evidence" value="ECO:0007669"/>
    <property type="project" value="InterPro"/>
</dbReference>
<proteinExistence type="inferred from homology"/>
<feature type="domain" description="Globin" evidence="2">
    <location>
        <begin position="14"/>
        <end position="96"/>
    </location>
</feature>
<dbReference type="EMBL" id="BTRK01000002">
    <property type="protein sequence ID" value="GMR37829.1"/>
    <property type="molecule type" value="Genomic_DNA"/>
</dbReference>
<feature type="non-terminal residue" evidence="3">
    <location>
        <position position="141"/>
    </location>
</feature>
<keyword evidence="4" id="KW-1185">Reference proteome</keyword>
<dbReference type="Proteomes" id="UP001328107">
    <property type="component" value="Unassembled WGS sequence"/>
</dbReference>
<dbReference type="InterPro" id="IPR053341">
    <property type="entry name" value="Oxidative_stress_globin-like"/>
</dbReference>
<name>A0AAN4ZE26_9BILA</name>
<dbReference type="GO" id="GO:0005344">
    <property type="term" value="F:oxygen carrier activity"/>
    <property type="evidence" value="ECO:0007669"/>
    <property type="project" value="UniProtKB-KW"/>
</dbReference>